<evidence type="ECO:0000313" key="3">
    <source>
        <dbReference type="Proteomes" id="UP000018454"/>
    </source>
</evidence>
<dbReference type="InterPro" id="IPR020843">
    <property type="entry name" value="ER"/>
</dbReference>
<dbReference type="SMART" id="SM00829">
    <property type="entry name" value="PKS_ER"/>
    <property type="match status" value="1"/>
</dbReference>
<comment type="caution">
    <text evidence="2">The sequence shown here is derived from an EMBL/GenBank/DDBJ whole genome shotgun (WGS) entry which is preliminary data.</text>
</comment>
<dbReference type="InterPro" id="IPR014188">
    <property type="entry name" value="Acrylyl-CoA_reductase_AcuI"/>
</dbReference>
<dbReference type="InterPro" id="IPR013154">
    <property type="entry name" value="ADH-like_N"/>
</dbReference>
<dbReference type="Gene3D" id="3.40.50.720">
    <property type="entry name" value="NAD(P)-binding Rossmann-like Domain"/>
    <property type="match status" value="1"/>
</dbReference>
<dbReference type="SUPFAM" id="SSF50129">
    <property type="entry name" value="GroES-like"/>
    <property type="match status" value="1"/>
</dbReference>
<accession>F1YV33</accession>
<dbReference type="PANTHER" id="PTHR43677:SF1">
    <property type="entry name" value="ACRYLYL-COA REDUCTASE ACUI-RELATED"/>
    <property type="match status" value="1"/>
</dbReference>
<gene>
    <name evidence="2" type="primary">yhdH</name>
    <name evidence="2" type="ORF">APO_1819</name>
</gene>
<evidence type="ECO:0000259" key="1">
    <source>
        <dbReference type="SMART" id="SM00829"/>
    </source>
</evidence>
<protein>
    <submittedName>
        <fullName evidence="2">Putative quinone oxidoreductase YhdH</fullName>
    </submittedName>
</protein>
<sequence>MYRAPNFGQLMGGKSLTSGEKNMFKALYVEKTESGQQVTLRELAEADLPEGDVTIRVQWSSLNYKDALALTGKGPIIRNWPMVPGIDLAGRVEASAHPAVPVGQDVIVTGHGLGESRWGGFAQLARVPGLWAVPQPLGLNGRQVMALGTAGFTAMLCVQALQREGVEPASGPVLVTGASGGVGSVAIMLLSRLGYQVVAVTGRLEEQPYLHSLGAAEVLPRAHFTTPSRPLEKARWAGAVDVVGGQVLASVCASMRPQGVVTACGLAGGMDFPATVAPFILRGVTLVGIDSVQCPRRERQDAWARLAELIPPRQLDDMVREIDLAEAPQAADMLLAGHVRGRLVVRIP</sequence>
<dbReference type="PANTHER" id="PTHR43677">
    <property type="entry name" value="SHORT-CHAIN DEHYDROGENASE/REDUCTASE"/>
    <property type="match status" value="1"/>
</dbReference>
<dbReference type="AlphaFoldDB" id="F1YV33"/>
<proteinExistence type="predicted"/>
<dbReference type="NCBIfam" id="TIGR02823">
    <property type="entry name" value="oxido_YhdH"/>
    <property type="match status" value="1"/>
</dbReference>
<dbReference type="InterPro" id="IPR011032">
    <property type="entry name" value="GroES-like_sf"/>
</dbReference>
<dbReference type="InterPro" id="IPR051397">
    <property type="entry name" value="Zn-ADH-like_protein"/>
</dbReference>
<dbReference type="InterPro" id="IPR013149">
    <property type="entry name" value="ADH-like_C"/>
</dbReference>
<dbReference type="SUPFAM" id="SSF51735">
    <property type="entry name" value="NAD(P)-binding Rossmann-fold domains"/>
    <property type="match status" value="1"/>
</dbReference>
<dbReference type="GO" id="GO:0043957">
    <property type="term" value="F:acryloyl-CoA reductase (NADPH) activity"/>
    <property type="evidence" value="ECO:0007669"/>
    <property type="project" value="TreeGrafter"/>
</dbReference>
<dbReference type="Proteomes" id="UP000018454">
    <property type="component" value="Unassembled WGS sequence"/>
</dbReference>
<feature type="domain" description="Enoyl reductase (ER)" evidence="1">
    <location>
        <begin position="35"/>
        <end position="345"/>
    </location>
</feature>
<organism evidence="2 3">
    <name type="scientific">Acetobacter pomorum DM001</name>
    <dbReference type="NCBI Taxonomy" id="945681"/>
    <lineage>
        <taxon>Bacteria</taxon>
        <taxon>Pseudomonadati</taxon>
        <taxon>Pseudomonadota</taxon>
        <taxon>Alphaproteobacteria</taxon>
        <taxon>Acetobacterales</taxon>
        <taxon>Acetobacteraceae</taxon>
        <taxon>Acetobacter</taxon>
    </lineage>
</organism>
<evidence type="ECO:0000313" key="2">
    <source>
        <dbReference type="EMBL" id="EGE47138.1"/>
    </source>
</evidence>
<dbReference type="Pfam" id="PF08240">
    <property type="entry name" value="ADH_N"/>
    <property type="match status" value="1"/>
</dbReference>
<dbReference type="CDD" id="cd08288">
    <property type="entry name" value="MDR_yhdh"/>
    <property type="match status" value="1"/>
</dbReference>
<reference evidence="2 3" key="1">
    <citation type="journal article" date="2011" name="Science">
        <title>Drosophila microbiome modulates host developmental and metabolic homeostasis via insulin signaling.</title>
        <authorList>
            <person name="Shin S.C."/>
            <person name="Kim S.H."/>
            <person name="You H."/>
            <person name="Kim B."/>
            <person name="Kim A.C."/>
            <person name="Lee K.A."/>
            <person name="Yoon J.H."/>
            <person name="Ryu J.H."/>
            <person name="Lee W.J."/>
        </authorList>
    </citation>
    <scope>NUCLEOTIDE SEQUENCE [LARGE SCALE GENOMIC DNA]</scope>
    <source>
        <strain evidence="2 3">DM001</strain>
    </source>
</reference>
<dbReference type="EMBL" id="AEUP01000030">
    <property type="protein sequence ID" value="EGE47138.1"/>
    <property type="molecule type" value="Genomic_DNA"/>
</dbReference>
<dbReference type="Gene3D" id="3.90.180.10">
    <property type="entry name" value="Medium-chain alcohol dehydrogenases, catalytic domain"/>
    <property type="match status" value="1"/>
</dbReference>
<dbReference type="Pfam" id="PF00107">
    <property type="entry name" value="ADH_zinc_N"/>
    <property type="match status" value="1"/>
</dbReference>
<dbReference type="InterPro" id="IPR036291">
    <property type="entry name" value="NAD(P)-bd_dom_sf"/>
</dbReference>
<name>F1YV33_9PROT</name>